<evidence type="ECO:0008006" key="3">
    <source>
        <dbReference type="Google" id="ProtNLM"/>
    </source>
</evidence>
<protein>
    <recommendedName>
        <fullName evidence="3">Serine hydrolase</fullName>
    </recommendedName>
</protein>
<dbReference type="Gene3D" id="3.40.710.10">
    <property type="entry name" value="DD-peptidase/beta-lactamase superfamily"/>
    <property type="match status" value="1"/>
</dbReference>
<evidence type="ECO:0000313" key="1">
    <source>
        <dbReference type="EMBL" id="GAA3965051.1"/>
    </source>
</evidence>
<sequence>MIVTSAVVAGSGAAQGLPGLPGLPNGSLGAATVPKAELDKSFRALTKSMAKSLPGRVGIAITPVNGDTPVSFGSLKTARAWSTLKVPVSIAAQRKHGRTVLAKETKAIELSDNESAEALWGLLGGGQASVDAVTSVLREGHDVHTRVSSELDHPASYPGATPWALTDQSVFAAHLPCMPDTEEVLKHMSRVAANQRWGVAEPKSKKVTGAVKGGWGPATGTGGGQVVRQLGVITTERGQYGVSIAALPKSGSLTDGTKMVTRVGQWLLRNLGKFPGGTCPVLPVADEAPPTAPEPPVDAAQ</sequence>
<dbReference type="Proteomes" id="UP001418444">
    <property type="component" value="Unassembled WGS sequence"/>
</dbReference>
<gene>
    <name evidence="1" type="ORF">GCM10022231_27130</name>
</gene>
<keyword evidence="2" id="KW-1185">Reference proteome</keyword>
<evidence type="ECO:0000313" key="2">
    <source>
        <dbReference type="Proteomes" id="UP001418444"/>
    </source>
</evidence>
<name>A0ABP7PIH2_9ACTN</name>
<accession>A0ABP7PIH2</accession>
<dbReference type="EMBL" id="BAAAZW010000008">
    <property type="protein sequence ID" value="GAA3965051.1"/>
    <property type="molecule type" value="Genomic_DNA"/>
</dbReference>
<comment type="caution">
    <text evidence="1">The sequence shown here is derived from an EMBL/GenBank/DDBJ whole genome shotgun (WGS) entry which is preliminary data.</text>
</comment>
<proteinExistence type="predicted"/>
<reference evidence="2" key="1">
    <citation type="journal article" date="2019" name="Int. J. Syst. Evol. Microbiol.">
        <title>The Global Catalogue of Microorganisms (GCM) 10K type strain sequencing project: providing services to taxonomists for standard genome sequencing and annotation.</title>
        <authorList>
            <consortium name="The Broad Institute Genomics Platform"/>
            <consortium name="The Broad Institute Genome Sequencing Center for Infectious Disease"/>
            <person name="Wu L."/>
            <person name="Ma J."/>
        </authorList>
    </citation>
    <scope>NUCLEOTIDE SEQUENCE [LARGE SCALE GENOMIC DNA]</scope>
    <source>
        <strain evidence="2">JCM 16923</strain>
    </source>
</reference>
<dbReference type="InterPro" id="IPR012338">
    <property type="entry name" value="Beta-lactam/transpept-like"/>
</dbReference>
<organism evidence="1 2">
    <name type="scientific">Gordonia caeni</name>
    <dbReference type="NCBI Taxonomy" id="1007097"/>
    <lineage>
        <taxon>Bacteria</taxon>
        <taxon>Bacillati</taxon>
        <taxon>Actinomycetota</taxon>
        <taxon>Actinomycetes</taxon>
        <taxon>Mycobacteriales</taxon>
        <taxon>Gordoniaceae</taxon>
        <taxon>Gordonia</taxon>
    </lineage>
</organism>
<dbReference type="SUPFAM" id="SSF56601">
    <property type="entry name" value="beta-lactamase/transpeptidase-like"/>
    <property type="match status" value="1"/>
</dbReference>